<dbReference type="EMBL" id="LXQA010036317">
    <property type="protein sequence ID" value="MCH97946.1"/>
    <property type="molecule type" value="Genomic_DNA"/>
</dbReference>
<keyword evidence="3" id="KW-1185">Reference proteome</keyword>
<feature type="compositionally biased region" description="Basic and acidic residues" evidence="1">
    <location>
        <begin position="27"/>
        <end position="50"/>
    </location>
</feature>
<feature type="compositionally biased region" description="Polar residues" evidence="1">
    <location>
        <begin position="1"/>
        <end position="19"/>
    </location>
</feature>
<feature type="non-terminal residue" evidence="2">
    <location>
        <position position="90"/>
    </location>
</feature>
<dbReference type="AlphaFoldDB" id="A0A392NDJ5"/>
<feature type="region of interest" description="Disordered" evidence="1">
    <location>
        <begin position="1"/>
        <end position="50"/>
    </location>
</feature>
<gene>
    <name evidence="2" type="ORF">A2U01_0018944</name>
</gene>
<reference evidence="2 3" key="1">
    <citation type="journal article" date="2018" name="Front. Plant Sci.">
        <title>Red Clover (Trifolium pratense) and Zigzag Clover (T. medium) - A Picture of Genomic Similarities and Differences.</title>
        <authorList>
            <person name="Dluhosova J."/>
            <person name="Istvanek J."/>
            <person name="Nedelnik J."/>
            <person name="Repkova J."/>
        </authorList>
    </citation>
    <scope>NUCLEOTIDE SEQUENCE [LARGE SCALE GENOMIC DNA]</scope>
    <source>
        <strain evidence="3">cv. 10/8</strain>
        <tissue evidence="2">Leaf</tissue>
    </source>
</reference>
<organism evidence="2 3">
    <name type="scientific">Trifolium medium</name>
    <dbReference type="NCBI Taxonomy" id="97028"/>
    <lineage>
        <taxon>Eukaryota</taxon>
        <taxon>Viridiplantae</taxon>
        <taxon>Streptophyta</taxon>
        <taxon>Embryophyta</taxon>
        <taxon>Tracheophyta</taxon>
        <taxon>Spermatophyta</taxon>
        <taxon>Magnoliopsida</taxon>
        <taxon>eudicotyledons</taxon>
        <taxon>Gunneridae</taxon>
        <taxon>Pentapetalae</taxon>
        <taxon>rosids</taxon>
        <taxon>fabids</taxon>
        <taxon>Fabales</taxon>
        <taxon>Fabaceae</taxon>
        <taxon>Papilionoideae</taxon>
        <taxon>50 kb inversion clade</taxon>
        <taxon>NPAAA clade</taxon>
        <taxon>Hologalegina</taxon>
        <taxon>IRL clade</taxon>
        <taxon>Trifolieae</taxon>
        <taxon>Trifolium</taxon>
    </lineage>
</organism>
<evidence type="ECO:0000313" key="2">
    <source>
        <dbReference type="EMBL" id="MCH97946.1"/>
    </source>
</evidence>
<sequence>MVEVCSNSVNDGDESSQGMGNLALSGDEGHEELGGERVDDAECSRTEGVGDKGLEMRKPVQVVEREYLKHASDAVVKQNVVFILKQILDG</sequence>
<evidence type="ECO:0000256" key="1">
    <source>
        <dbReference type="SAM" id="MobiDB-lite"/>
    </source>
</evidence>
<name>A0A392NDJ5_9FABA</name>
<accession>A0A392NDJ5</accession>
<proteinExistence type="predicted"/>
<dbReference type="Proteomes" id="UP000265520">
    <property type="component" value="Unassembled WGS sequence"/>
</dbReference>
<evidence type="ECO:0000313" key="3">
    <source>
        <dbReference type="Proteomes" id="UP000265520"/>
    </source>
</evidence>
<comment type="caution">
    <text evidence="2">The sequence shown here is derived from an EMBL/GenBank/DDBJ whole genome shotgun (WGS) entry which is preliminary data.</text>
</comment>
<protein>
    <submittedName>
        <fullName evidence="2">Uncharacterized protein</fullName>
    </submittedName>
</protein>